<keyword evidence="2" id="KW-1185">Reference proteome</keyword>
<name>A0A136Q0J8_9FIRM</name>
<comment type="caution">
    <text evidence="1">The sequence shown here is derived from an EMBL/GenBank/DDBJ whole genome shotgun (WGS) entry which is preliminary data.</text>
</comment>
<dbReference type="EMBL" id="LSZW01000065">
    <property type="protein sequence ID" value="KXK64210.1"/>
    <property type="molecule type" value="Genomic_DNA"/>
</dbReference>
<organism evidence="1 2">
    <name type="scientific">Christensenella minuta</name>
    <dbReference type="NCBI Taxonomy" id="626937"/>
    <lineage>
        <taxon>Bacteria</taxon>
        <taxon>Bacillati</taxon>
        <taxon>Bacillota</taxon>
        <taxon>Clostridia</taxon>
        <taxon>Christensenellales</taxon>
        <taxon>Christensenellaceae</taxon>
        <taxon>Christensenella</taxon>
    </lineage>
</organism>
<evidence type="ECO:0000313" key="2">
    <source>
        <dbReference type="Proteomes" id="UP000070366"/>
    </source>
</evidence>
<dbReference type="STRING" id="626937.HMPREF3293_02854"/>
<evidence type="ECO:0000313" key="1">
    <source>
        <dbReference type="EMBL" id="KXK64210.1"/>
    </source>
</evidence>
<reference evidence="1 2" key="1">
    <citation type="submission" date="2016-02" db="EMBL/GenBank/DDBJ databases">
        <authorList>
            <person name="Wen L."/>
            <person name="He K."/>
            <person name="Yang H."/>
        </authorList>
    </citation>
    <scope>NUCLEOTIDE SEQUENCE [LARGE SCALE GENOMIC DNA]</scope>
    <source>
        <strain evidence="1 2">DSM 22607</strain>
    </source>
</reference>
<accession>A0A136Q0J8</accession>
<sequence length="43" mass="5048">MLRQIPKQEKPLRPHCSGFSAQRIYPARLTLCFPDINMKYEGI</sequence>
<dbReference type="AlphaFoldDB" id="A0A136Q0J8"/>
<dbReference type="Proteomes" id="UP000070366">
    <property type="component" value="Unassembled WGS sequence"/>
</dbReference>
<protein>
    <submittedName>
        <fullName evidence="1">Uncharacterized protein</fullName>
    </submittedName>
</protein>
<gene>
    <name evidence="1" type="ORF">HMPREF3293_02854</name>
</gene>
<proteinExistence type="predicted"/>